<organism evidence="4">
    <name type="scientific">Hymenolepis diminuta</name>
    <name type="common">Rat tapeworm</name>
    <dbReference type="NCBI Taxonomy" id="6216"/>
    <lineage>
        <taxon>Eukaryota</taxon>
        <taxon>Metazoa</taxon>
        <taxon>Spiralia</taxon>
        <taxon>Lophotrochozoa</taxon>
        <taxon>Platyhelminthes</taxon>
        <taxon>Cestoda</taxon>
        <taxon>Eucestoda</taxon>
        <taxon>Cyclophyllidea</taxon>
        <taxon>Hymenolepididae</taxon>
        <taxon>Hymenolepis</taxon>
    </lineage>
</organism>
<reference evidence="4" key="1">
    <citation type="submission" date="2017-02" db="UniProtKB">
        <authorList>
            <consortium name="WormBaseParasite"/>
        </authorList>
    </citation>
    <scope>IDENTIFICATION</scope>
</reference>
<proteinExistence type="predicted"/>
<protein>
    <submittedName>
        <fullName evidence="4">GAGE domain-containing protein</fullName>
    </submittedName>
</protein>
<evidence type="ECO:0000256" key="1">
    <source>
        <dbReference type="SAM" id="MobiDB-lite"/>
    </source>
</evidence>
<dbReference type="Proteomes" id="UP000274504">
    <property type="component" value="Unassembled WGS sequence"/>
</dbReference>
<accession>A0A0R3SZL4</accession>
<gene>
    <name evidence="2" type="ORF">HDID_LOCUS11207</name>
</gene>
<evidence type="ECO:0000313" key="2">
    <source>
        <dbReference type="EMBL" id="VDL65097.1"/>
    </source>
</evidence>
<dbReference type="EMBL" id="UYSG01012901">
    <property type="protein sequence ID" value="VDL65097.1"/>
    <property type="molecule type" value="Genomic_DNA"/>
</dbReference>
<dbReference type="AlphaFoldDB" id="A0A0R3SZL4"/>
<dbReference type="WBParaSite" id="HDID_0001121001-mRNA-1">
    <property type="protein sequence ID" value="HDID_0001121001-mRNA-1"/>
    <property type="gene ID" value="HDID_0001121001"/>
</dbReference>
<name>A0A0R3SZL4_HYMDI</name>
<feature type="compositionally biased region" description="Polar residues" evidence="1">
    <location>
        <begin position="68"/>
        <end position="80"/>
    </location>
</feature>
<sequence>MSQVLCVFIPLCDCLHFFLETGRPEDGPFDGDQDDHIVIEKKGVEIPGEDGERDVEVLPSEEPGDSTRIGSSNSMPSTASQDEEITP</sequence>
<feature type="region of interest" description="Disordered" evidence="1">
    <location>
        <begin position="43"/>
        <end position="87"/>
    </location>
</feature>
<evidence type="ECO:0000313" key="3">
    <source>
        <dbReference type="Proteomes" id="UP000274504"/>
    </source>
</evidence>
<reference evidence="2 3" key="2">
    <citation type="submission" date="2018-11" db="EMBL/GenBank/DDBJ databases">
        <authorList>
            <consortium name="Pathogen Informatics"/>
        </authorList>
    </citation>
    <scope>NUCLEOTIDE SEQUENCE [LARGE SCALE GENOMIC DNA]</scope>
</reference>
<evidence type="ECO:0000313" key="4">
    <source>
        <dbReference type="WBParaSite" id="HDID_0001121001-mRNA-1"/>
    </source>
</evidence>